<sequence>MSAGRVSENWPSLIHGEASDTVSCRCPPRLRVRVRFGGGKRRPTIVSEHHRPSKY</sequence>
<evidence type="ECO:0000313" key="2">
    <source>
        <dbReference type="Proteomes" id="UP000501690"/>
    </source>
</evidence>
<dbReference type="EMBL" id="CP039348">
    <property type="protein sequence ID" value="QCD90490.1"/>
    <property type="molecule type" value="Genomic_DNA"/>
</dbReference>
<organism evidence="1 2">
    <name type="scientific">Vigna unguiculata</name>
    <name type="common">Cowpea</name>
    <dbReference type="NCBI Taxonomy" id="3917"/>
    <lineage>
        <taxon>Eukaryota</taxon>
        <taxon>Viridiplantae</taxon>
        <taxon>Streptophyta</taxon>
        <taxon>Embryophyta</taxon>
        <taxon>Tracheophyta</taxon>
        <taxon>Spermatophyta</taxon>
        <taxon>Magnoliopsida</taxon>
        <taxon>eudicotyledons</taxon>
        <taxon>Gunneridae</taxon>
        <taxon>Pentapetalae</taxon>
        <taxon>rosids</taxon>
        <taxon>fabids</taxon>
        <taxon>Fabales</taxon>
        <taxon>Fabaceae</taxon>
        <taxon>Papilionoideae</taxon>
        <taxon>50 kb inversion clade</taxon>
        <taxon>NPAAA clade</taxon>
        <taxon>indigoferoid/millettioid clade</taxon>
        <taxon>Phaseoleae</taxon>
        <taxon>Vigna</taxon>
    </lineage>
</organism>
<reference evidence="1 2" key="1">
    <citation type="submission" date="2019-04" db="EMBL/GenBank/DDBJ databases">
        <title>An improved genome assembly and genetic linkage map for asparagus bean, Vigna unguiculata ssp. sesquipedialis.</title>
        <authorList>
            <person name="Xia Q."/>
            <person name="Zhang R."/>
            <person name="Dong Y."/>
        </authorList>
    </citation>
    <scope>NUCLEOTIDE SEQUENCE [LARGE SCALE GENOMIC DNA]</scope>
    <source>
        <tissue evidence="1">Leaf</tissue>
    </source>
</reference>
<evidence type="ECO:0000313" key="1">
    <source>
        <dbReference type="EMBL" id="QCD90490.1"/>
    </source>
</evidence>
<proteinExistence type="predicted"/>
<gene>
    <name evidence="1" type="ORF">DEO72_LG4g1446</name>
</gene>
<name>A0A4D6LPP8_VIGUN</name>
<dbReference type="AlphaFoldDB" id="A0A4D6LPP8"/>
<keyword evidence="2" id="KW-1185">Reference proteome</keyword>
<protein>
    <submittedName>
        <fullName evidence="1">Uncharacterized protein</fullName>
    </submittedName>
</protein>
<dbReference type="Proteomes" id="UP000501690">
    <property type="component" value="Linkage Group LG4"/>
</dbReference>
<accession>A0A4D6LPP8</accession>